<proteinExistence type="predicted"/>
<accession>F4KVQ3</accession>
<keyword evidence="3" id="KW-1185">Reference proteome</keyword>
<feature type="chain" id="PRO_5003312167" evidence="1">
    <location>
        <begin position="25"/>
        <end position="340"/>
    </location>
</feature>
<name>F4KVQ3_HALH1</name>
<keyword evidence="1" id="KW-0732">Signal</keyword>
<protein>
    <submittedName>
        <fullName evidence="2">Uncharacterized protein</fullName>
    </submittedName>
</protein>
<sequence>MAQFTHIFRMFSWCFFLSPALMFAQYEDLSEDMPFFQQKAQEYQNWLENKSLSEALQVDHVQFKTFKDTGKKDYTELELILVLRTHDLDSAVGKWNSLKKSFDSPADSLEAFLYRSFIHKMEINPAKGNIQIYIQDADRQYIPCFYIWIWWKNGRIVSQKQIQACKTKSFEVLIPAYRVSNVGRGQTAKVAQSQIKSPQRVFNLISSYIKSNLLQAPRYQDILNDRKPIIEDSLREGNHYTFIVANLGKEVLSDQTRSFWEKWVGINTIAMERLCFQFDYSPNPDGSFNLKCTIDGKYGSGIFKPRKSAYMNMDDDFDDFFELYKNKFRQALLKQLTMQP</sequence>
<feature type="signal peptide" evidence="1">
    <location>
        <begin position="1"/>
        <end position="24"/>
    </location>
</feature>
<dbReference type="OrthoDB" id="1491578at2"/>
<reference key="2">
    <citation type="submission" date="2011-04" db="EMBL/GenBank/DDBJ databases">
        <title>Complete sequence of chromosome of Haliscomenobacter hydrossis DSM 1100.</title>
        <authorList>
            <consortium name="US DOE Joint Genome Institute (JGI-PGF)"/>
            <person name="Lucas S."/>
            <person name="Han J."/>
            <person name="Lapidus A."/>
            <person name="Bruce D."/>
            <person name="Goodwin L."/>
            <person name="Pitluck S."/>
            <person name="Peters L."/>
            <person name="Kyrpides N."/>
            <person name="Mavromatis K."/>
            <person name="Ivanova N."/>
            <person name="Ovchinnikova G."/>
            <person name="Pagani I."/>
            <person name="Daligault H."/>
            <person name="Detter J.C."/>
            <person name="Han C."/>
            <person name="Land M."/>
            <person name="Hauser L."/>
            <person name="Markowitz V."/>
            <person name="Cheng J.-F."/>
            <person name="Hugenholtz P."/>
            <person name="Woyke T."/>
            <person name="Wu D."/>
            <person name="Verbarg S."/>
            <person name="Frueling A."/>
            <person name="Brambilla E."/>
            <person name="Klenk H.-P."/>
            <person name="Eisen J.A."/>
        </authorList>
    </citation>
    <scope>NUCLEOTIDE SEQUENCE</scope>
    <source>
        <strain>DSM 1100</strain>
    </source>
</reference>
<evidence type="ECO:0000313" key="2">
    <source>
        <dbReference type="EMBL" id="AEE52510.1"/>
    </source>
</evidence>
<organism evidence="2 3">
    <name type="scientific">Haliscomenobacter hydrossis (strain ATCC 27775 / DSM 1100 / LMG 10767 / O)</name>
    <dbReference type="NCBI Taxonomy" id="760192"/>
    <lineage>
        <taxon>Bacteria</taxon>
        <taxon>Pseudomonadati</taxon>
        <taxon>Bacteroidota</taxon>
        <taxon>Saprospiria</taxon>
        <taxon>Saprospirales</taxon>
        <taxon>Haliscomenobacteraceae</taxon>
        <taxon>Haliscomenobacter</taxon>
    </lineage>
</organism>
<evidence type="ECO:0000313" key="3">
    <source>
        <dbReference type="Proteomes" id="UP000008461"/>
    </source>
</evidence>
<reference evidence="2 3" key="1">
    <citation type="journal article" date="2011" name="Stand. Genomic Sci.">
        <title>Complete genome sequence of Haliscomenobacter hydrossis type strain (O).</title>
        <authorList>
            <consortium name="US DOE Joint Genome Institute (JGI-PGF)"/>
            <person name="Daligault H."/>
            <person name="Lapidus A."/>
            <person name="Zeytun A."/>
            <person name="Nolan M."/>
            <person name="Lucas S."/>
            <person name="Del Rio T.G."/>
            <person name="Tice H."/>
            <person name="Cheng J.F."/>
            <person name="Tapia R."/>
            <person name="Han C."/>
            <person name="Goodwin L."/>
            <person name="Pitluck S."/>
            <person name="Liolios K."/>
            <person name="Pagani I."/>
            <person name="Ivanova N."/>
            <person name="Huntemann M."/>
            <person name="Mavromatis K."/>
            <person name="Mikhailova N."/>
            <person name="Pati A."/>
            <person name="Chen A."/>
            <person name="Palaniappan K."/>
            <person name="Land M."/>
            <person name="Hauser L."/>
            <person name="Brambilla E.M."/>
            <person name="Rohde M."/>
            <person name="Verbarg S."/>
            <person name="Goker M."/>
            <person name="Bristow J."/>
            <person name="Eisen J.A."/>
            <person name="Markowitz V."/>
            <person name="Hugenholtz P."/>
            <person name="Kyrpides N.C."/>
            <person name="Klenk H.P."/>
            <person name="Woyke T."/>
        </authorList>
    </citation>
    <scope>NUCLEOTIDE SEQUENCE [LARGE SCALE GENOMIC DNA]</scope>
    <source>
        <strain evidence="3">ATCC 27775 / DSM 1100 / LMG 10767 / O</strain>
    </source>
</reference>
<dbReference type="EMBL" id="CP002691">
    <property type="protein sequence ID" value="AEE52510.1"/>
    <property type="molecule type" value="Genomic_DNA"/>
</dbReference>
<evidence type="ECO:0000256" key="1">
    <source>
        <dbReference type="SAM" id="SignalP"/>
    </source>
</evidence>
<dbReference type="KEGG" id="hhy:Halhy_4675"/>
<dbReference type="STRING" id="760192.Halhy_4675"/>
<gene>
    <name evidence="2" type="ordered locus">Halhy_4675</name>
</gene>
<dbReference type="HOGENOM" id="CLU_815768_0_0_10"/>
<dbReference type="AlphaFoldDB" id="F4KVQ3"/>
<dbReference type="Proteomes" id="UP000008461">
    <property type="component" value="Chromosome"/>
</dbReference>
<dbReference type="RefSeq" id="WP_013767048.1">
    <property type="nucleotide sequence ID" value="NC_015510.1"/>
</dbReference>